<keyword evidence="1" id="KW-0732">Signal</keyword>
<gene>
    <name evidence="2" type="ORF">GCM10007053_15650</name>
</gene>
<dbReference type="Gene3D" id="2.40.160.60">
    <property type="entry name" value="Outer membrane protein transport protein (OMPP1/FadL/TodX)"/>
    <property type="match status" value="1"/>
</dbReference>
<evidence type="ECO:0000313" key="3">
    <source>
        <dbReference type="Proteomes" id="UP000644693"/>
    </source>
</evidence>
<sequence>MTSFFRAALAALTALTTTAALADEPRFTLETEIGAVWQERNKVQNPNDNEGDRFELTDIAGSGPWASARINANWNISGPHNLRVVLAPLYYEERGTLDEDVRFDGEQFTGGTPIEASYTFNSWRVGYSYQFYDKNDWTLWVGGTAKIRDAEIELKQDGTRASDDDVGFVPLLYLAGEYRINDRWTFNFDFDGLAGGPGRAFDVGLKLNYEVSDQWRIGAGYRLLEGGADTDDVYNFAWFNTAMVSAQWRF</sequence>
<protein>
    <recommendedName>
        <fullName evidence="4">Outer membrane protein beta-barrel domain-containing protein</fullName>
    </recommendedName>
</protein>
<proteinExistence type="predicted"/>
<feature type="chain" id="PRO_5037668184" description="Outer membrane protein beta-barrel domain-containing protein" evidence="1">
    <location>
        <begin position="23"/>
        <end position="250"/>
    </location>
</feature>
<evidence type="ECO:0000256" key="1">
    <source>
        <dbReference type="SAM" id="SignalP"/>
    </source>
</evidence>
<dbReference type="Proteomes" id="UP000644693">
    <property type="component" value="Unassembled WGS sequence"/>
</dbReference>
<dbReference type="RefSeq" id="WP_189476885.1">
    <property type="nucleotide sequence ID" value="NZ_BMYM01000001.1"/>
</dbReference>
<dbReference type="InterPro" id="IPR011250">
    <property type="entry name" value="OMP/PagP_B-barrel"/>
</dbReference>
<comment type="caution">
    <text evidence="2">The sequence shown here is derived from an EMBL/GenBank/DDBJ whole genome shotgun (WGS) entry which is preliminary data.</text>
</comment>
<keyword evidence="3" id="KW-1185">Reference proteome</keyword>
<dbReference type="AlphaFoldDB" id="A0A919CK13"/>
<name>A0A919CK13_9GAMM</name>
<evidence type="ECO:0000313" key="2">
    <source>
        <dbReference type="EMBL" id="GHD32004.1"/>
    </source>
</evidence>
<organism evidence="2 3">
    <name type="scientific">Parahalioglobus pacificus</name>
    <dbReference type="NCBI Taxonomy" id="930806"/>
    <lineage>
        <taxon>Bacteria</taxon>
        <taxon>Pseudomonadati</taxon>
        <taxon>Pseudomonadota</taxon>
        <taxon>Gammaproteobacteria</taxon>
        <taxon>Cellvibrionales</taxon>
        <taxon>Halieaceae</taxon>
        <taxon>Parahalioglobus</taxon>
    </lineage>
</organism>
<evidence type="ECO:0008006" key="4">
    <source>
        <dbReference type="Google" id="ProtNLM"/>
    </source>
</evidence>
<feature type="signal peptide" evidence="1">
    <location>
        <begin position="1"/>
        <end position="22"/>
    </location>
</feature>
<reference evidence="2" key="1">
    <citation type="journal article" date="2014" name="Int. J. Syst. Evol. Microbiol.">
        <title>Complete genome sequence of Corynebacterium casei LMG S-19264T (=DSM 44701T), isolated from a smear-ripened cheese.</title>
        <authorList>
            <consortium name="US DOE Joint Genome Institute (JGI-PGF)"/>
            <person name="Walter F."/>
            <person name="Albersmeier A."/>
            <person name="Kalinowski J."/>
            <person name="Ruckert C."/>
        </authorList>
    </citation>
    <scope>NUCLEOTIDE SEQUENCE</scope>
    <source>
        <strain evidence="2">KCTC 23430</strain>
    </source>
</reference>
<accession>A0A919CK13</accession>
<reference evidence="2" key="2">
    <citation type="submission" date="2020-09" db="EMBL/GenBank/DDBJ databases">
        <authorList>
            <person name="Sun Q."/>
            <person name="Kim S."/>
        </authorList>
    </citation>
    <scope>NUCLEOTIDE SEQUENCE</scope>
    <source>
        <strain evidence="2">KCTC 23430</strain>
    </source>
</reference>
<dbReference type="EMBL" id="BMYM01000001">
    <property type="protein sequence ID" value="GHD32004.1"/>
    <property type="molecule type" value="Genomic_DNA"/>
</dbReference>
<dbReference type="SUPFAM" id="SSF56925">
    <property type="entry name" value="OMPA-like"/>
    <property type="match status" value="1"/>
</dbReference>